<feature type="compositionally biased region" description="Low complexity" evidence="1">
    <location>
        <begin position="20"/>
        <end position="29"/>
    </location>
</feature>
<gene>
    <name evidence="2" type="ORF">EVJ58_g7044</name>
</gene>
<accession>A0A4Y9Y4K8</accession>
<feature type="compositionally biased region" description="Low complexity" evidence="1">
    <location>
        <begin position="38"/>
        <end position="52"/>
    </location>
</feature>
<comment type="caution">
    <text evidence="2">The sequence shown here is derived from an EMBL/GenBank/DDBJ whole genome shotgun (WGS) entry which is preliminary data.</text>
</comment>
<dbReference type="AlphaFoldDB" id="A0A4Y9Y4K8"/>
<feature type="region of interest" description="Disordered" evidence="1">
    <location>
        <begin position="315"/>
        <end position="344"/>
    </location>
</feature>
<reference evidence="2 3" key="1">
    <citation type="submission" date="2019-01" db="EMBL/GenBank/DDBJ databases">
        <title>Genome sequencing of the rare red list fungi Fomitopsis rosea.</title>
        <authorList>
            <person name="Buettner E."/>
            <person name="Kellner H."/>
        </authorList>
    </citation>
    <scope>NUCLEOTIDE SEQUENCE [LARGE SCALE GENOMIC DNA]</scope>
    <source>
        <strain evidence="2 3">DSM 105464</strain>
    </source>
</reference>
<evidence type="ECO:0000313" key="3">
    <source>
        <dbReference type="Proteomes" id="UP000298390"/>
    </source>
</evidence>
<protein>
    <submittedName>
        <fullName evidence="2">Uncharacterized protein</fullName>
    </submittedName>
</protein>
<evidence type="ECO:0000256" key="1">
    <source>
        <dbReference type="SAM" id="MobiDB-lite"/>
    </source>
</evidence>
<dbReference type="Proteomes" id="UP000298390">
    <property type="component" value="Unassembled WGS sequence"/>
</dbReference>
<feature type="compositionally biased region" description="Low complexity" evidence="1">
    <location>
        <begin position="315"/>
        <end position="335"/>
    </location>
</feature>
<organism evidence="2 3">
    <name type="scientific">Rhodofomes roseus</name>
    <dbReference type="NCBI Taxonomy" id="34475"/>
    <lineage>
        <taxon>Eukaryota</taxon>
        <taxon>Fungi</taxon>
        <taxon>Dikarya</taxon>
        <taxon>Basidiomycota</taxon>
        <taxon>Agaricomycotina</taxon>
        <taxon>Agaricomycetes</taxon>
        <taxon>Polyporales</taxon>
        <taxon>Rhodofomes</taxon>
    </lineage>
</organism>
<sequence>MILPSTPSLIDDDLPPDAPPAYDDLPDAPVVRNEKVESAPNPATPSSSTVVATSPISAVSAKSPTSPSKSATGIWSWIPSPSRTRAAAEVKTTVLGLLKELIKRGDAEPSARSILESCEDVCRAYRLSLSSMLQDRCIEGHSALYWAVIKRSRGLELRTNSQTDVLGAFLTFGAPISPPTLSEIRLACLQKADQTLFQQLRHSSSFAPLSGKDDMLLSSSSARDEVYVEDIASEDAFAVRFRIPMFQQRLRVSKCINLEFIARGRLWAFNFLIASADNYKLRPIAEPGTWVVTLSLLEHSAPTPVDSRLVIQDVSAHPSSETPSSSQPGQSPLRSARLPERRPPIELRLKTGSEDLAPDSYENFVAASFKKNPLADRLQYDGSPYVASDGSLDATLEARLGNNPDSECVIC</sequence>
<name>A0A4Y9Y4K8_9APHY</name>
<dbReference type="STRING" id="34475.A0A4Y9Y4K8"/>
<evidence type="ECO:0000313" key="2">
    <source>
        <dbReference type="EMBL" id="TFY57396.1"/>
    </source>
</evidence>
<proteinExistence type="predicted"/>
<dbReference type="EMBL" id="SEKV01000431">
    <property type="protein sequence ID" value="TFY57396.1"/>
    <property type="molecule type" value="Genomic_DNA"/>
</dbReference>
<feature type="region of interest" description="Disordered" evidence="1">
    <location>
        <begin position="1"/>
        <end position="52"/>
    </location>
</feature>